<dbReference type="Proteomes" id="UP001141552">
    <property type="component" value="Unassembled WGS sequence"/>
</dbReference>
<dbReference type="InterPro" id="IPR040256">
    <property type="entry name" value="At4g02000-like"/>
</dbReference>
<reference evidence="1" key="2">
    <citation type="journal article" date="2023" name="Plants (Basel)">
        <title>Annotation of the Turnera subulata (Passifloraceae) Draft Genome Reveals the S-Locus Evolved after the Divergence of Turneroideae from Passifloroideae in a Stepwise Manner.</title>
        <authorList>
            <person name="Henning P.M."/>
            <person name="Roalson E.H."/>
            <person name="Mir W."/>
            <person name="McCubbin A.G."/>
            <person name="Shore J.S."/>
        </authorList>
    </citation>
    <scope>NUCLEOTIDE SEQUENCE</scope>
    <source>
        <strain evidence="1">F60SS</strain>
    </source>
</reference>
<evidence type="ECO:0008006" key="3">
    <source>
        <dbReference type="Google" id="ProtNLM"/>
    </source>
</evidence>
<dbReference type="PANTHER" id="PTHR31286:SF99">
    <property type="entry name" value="DUF4283 DOMAIN-CONTAINING PROTEIN"/>
    <property type="match status" value="1"/>
</dbReference>
<evidence type="ECO:0000313" key="1">
    <source>
        <dbReference type="EMBL" id="KAJ4833358.1"/>
    </source>
</evidence>
<gene>
    <name evidence="1" type="ORF">Tsubulata_002604</name>
</gene>
<reference evidence="1" key="1">
    <citation type="submission" date="2022-02" db="EMBL/GenBank/DDBJ databases">
        <authorList>
            <person name="Henning P.M."/>
            <person name="McCubbin A.G."/>
            <person name="Shore J.S."/>
        </authorList>
    </citation>
    <scope>NUCLEOTIDE SEQUENCE</scope>
    <source>
        <strain evidence="1">F60SS</strain>
        <tissue evidence="1">Leaves</tissue>
    </source>
</reference>
<evidence type="ECO:0000313" key="2">
    <source>
        <dbReference type="Proteomes" id="UP001141552"/>
    </source>
</evidence>
<dbReference type="AlphaFoldDB" id="A0A9Q0FKW1"/>
<name>A0A9Q0FKW1_9ROSI</name>
<feature type="non-terminal residue" evidence="1">
    <location>
        <position position="119"/>
    </location>
</feature>
<protein>
    <recommendedName>
        <fullName evidence="3">DUF4283 domain-containing protein</fullName>
    </recommendedName>
</protein>
<accession>A0A9Q0FKW1</accession>
<organism evidence="1 2">
    <name type="scientific">Turnera subulata</name>
    <dbReference type="NCBI Taxonomy" id="218843"/>
    <lineage>
        <taxon>Eukaryota</taxon>
        <taxon>Viridiplantae</taxon>
        <taxon>Streptophyta</taxon>
        <taxon>Embryophyta</taxon>
        <taxon>Tracheophyta</taxon>
        <taxon>Spermatophyta</taxon>
        <taxon>Magnoliopsida</taxon>
        <taxon>eudicotyledons</taxon>
        <taxon>Gunneridae</taxon>
        <taxon>Pentapetalae</taxon>
        <taxon>rosids</taxon>
        <taxon>fabids</taxon>
        <taxon>Malpighiales</taxon>
        <taxon>Passifloraceae</taxon>
        <taxon>Turnera</taxon>
    </lineage>
</organism>
<dbReference type="OrthoDB" id="1926761at2759"/>
<sequence length="119" mass="13191">MVHKRWENTLIATKPLEAQGGSAGGGLGAKILLRALLQLLELLACNPWKPKFDLTNHKITSVVAWVQIPGLSCEYYDRLLLQTVSNLLGRMVQLDHNTQEAIQGCYARVALELDLSKPL</sequence>
<dbReference type="EMBL" id="JAKUCV010004971">
    <property type="protein sequence ID" value="KAJ4833358.1"/>
    <property type="molecule type" value="Genomic_DNA"/>
</dbReference>
<proteinExistence type="predicted"/>
<keyword evidence="2" id="KW-1185">Reference proteome</keyword>
<dbReference type="PANTHER" id="PTHR31286">
    <property type="entry name" value="GLYCINE-RICH CELL WALL STRUCTURAL PROTEIN 1.8-LIKE"/>
    <property type="match status" value="1"/>
</dbReference>
<comment type="caution">
    <text evidence="1">The sequence shown here is derived from an EMBL/GenBank/DDBJ whole genome shotgun (WGS) entry which is preliminary data.</text>
</comment>